<dbReference type="EMBL" id="CAJOBG010001919">
    <property type="protein sequence ID" value="CAF3969051.1"/>
    <property type="molecule type" value="Genomic_DNA"/>
</dbReference>
<dbReference type="EMBL" id="CAJNRF010016412">
    <property type="protein sequence ID" value="CAF2199536.1"/>
    <property type="molecule type" value="Genomic_DNA"/>
</dbReference>
<evidence type="ECO:0000313" key="8">
    <source>
        <dbReference type="EMBL" id="CAF4426193.1"/>
    </source>
</evidence>
<evidence type="ECO:0000313" key="9">
    <source>
        <dbReference type="EMBL" id="CAF4619801.1"/>
    </source>
</evidence>
<dbReference type="Proteomes" id="UP000681720">
    <property type="component" value="Unassembled WGS sequence"/>
</dbReference>
<evidence type="ECO:0000313" key="5">
    <source>
        <dbReference type="EMBL" id="CAF2199536.1"/>
    </source>
</evidence>
<sequence length="206" mass="24302">MQADLLTIHQIAENPLLATATVRFEKKTGSEKVLFRPLLRDDIFTFQQFLECLSEVTRQYATHPSYDFECAQRYCNEIDHDDILRMVAIAEDEKIIALFEFNFRLDEFDIKRYCTYGLELNPISDIQFAPCISDEYQNQHLGTHLLHSMIDLAKRFGKKRLIAWDGVLTDNKQAIRFYEKNNFKIFREKYIAKDGYECYDGILELT</sequence>
<dbReference type="SUPFAM" id="SSF55729">
    <property type="entry name" value="Acyl-CoA N-acyltransferases (Nat)"/>
    <property type="match status" value="1"/>
</dbReference>
<dbReference type="GO" id="GO:0016747">
    <property type="term" value="F:acyltransferase activity, transferring groups other than amino-acyl groups"/>
    <property type="evidence" value="ECO:0007669"/>
    <property type="project" value="InterPro"/>
</dbReference>
<evidence type="ECO:0000313" key="4">
    <source>
        <dbReference type="EMBL" id="CAF1922915.1"/>
    </source>
</evidence>
<evidence type="ECO:0000313" key="11">
    <source>
        <dbReference type="Proteomes" id="UP000663866"/>
    </source>
</evidence>
<dbReference type="EMBL" id="CAJOBJ010062976">
    <property type="protein sequence ID" value="CAF4426193.1"/>
    <property type="molecule type" value="Genomic_DNA"/>
</dbReference>
<accession>A0A815Q9U7</accession>
<dbReference type="EMBL" id="CAJOBI010002334">
    <property type="protein sequence ID" value="CAF3924337.1"/>
    <property type="molecule type" value="Genomic_DNA"/>
</dbReference>
<gene>
    <name evidence="9" type="ORF">BYL167_LOCUS40910</name>
    <name evidence="2" type="ORF">CJN711_LOCUS14767</name>
    <name evidence="8" type="ORF">GIL414_LOCUS31322</name>
    <name evidence="3" type="ORF">KQP761_LOCUS12489</name>
    <name evidence="4" type="ORF">MBJ925_LOCUS2479</name>
    <name evidence="7" type="ORF">OVN521_LOCUS13260</name>
    <name evidence="6" type="ORF">SMN809_LOCUS7841</name>
    <name evidence="5" type="ORF">WKI299_LOCUS34420</name>
</gene>
<protein>
    <recommendedName>
        <fullName evidence="1">N-acetyltransferase domain-containing protein</fullName>
    </recommendedName>
</protein>
<dbReference type="Proteomes" id="UP000663834">
    <property type="component" value="Unassembled WGS sequence"/>
</dbReference>
<dbReference type="InterPro" id="IPR016181">
    <property type="entry name" value="Acyl_CoA_acyltransferase"/>
</dbReference>
<evidence type="ECO:0000313" key="10">
    <source>
        <dbReference type="Proteomes" id="UP000663834"/>
    </source>
</evidence>
<keyword evidence="11" id="KW-1185">Reference proteome</keyword>
<dbReference type="AlphaFoldDB" id="A0A815Q9U7"/>
<dbReference type="CDD" id="cd04301">
    <property type="entry name" value="NAT_SF"/>
    <property type="match status" value="1"/>
</dbReference>
<proteinExistence type="predicted"/>
<evidence type="ECO:0000313" key="6">
    <source>
        <dbReference type="EMBL" id="CAF3924337.1"/>
    </source>
</evidence>
<dbReference type="EMBL" id="CAJNOW010005729">
    <property type="protein sequence ID" value="CAF1460434.1"/>
    <property type="molecule type" value="Genomic_DNA"/>
</dbReference>
<dbReference type="Proteomes" id="UP000663856">
    <property type="component" value="Unassembled WGS sequence"/>
</dbReference>
<dbReference type="EMBL" id="CAJOBH010102389">
    <property type="protein sequence ID" value="CAF4619801.1"/>
    <property type="molecule type" value="Genomic_DNA"/>
</dbReference>
<dbReference type="EMBL" id="CAJNOV010006718">
    <property type="protein sequence ID" value="CAF1256630.1"/>
    <property type="molecule type" value="Genomic_DNA"/>
</dbReference>
<dbReference type="PROSITE" id="PS51186">
    <property type="entry name" value="GNAT"/>
    <property type="match status" value="1"/>
</dbReference>
<dbReference type="Proteomes" id="UP000663866">
    <property type="component" value="Unassembled WGS sequence"/>
</dbReference>
<dbReference type="OrthoDB" id="9988378at2759"/>
<organism evidence="3 10">
    <name type="scientific">Rotaria magnacalcarata</name>
    <dbReference type="NCBI Taxonomy" id="392030"/>
    <lineage>
        <taxon>Eukaryota</taxon>
        <taxon>Metazoa</taxon>
        <taxon>Spiralia</taxon>
        <taxon>Gnathifera</taxon>
        <taxon>Rotifera</taxon>
        <taxon>Eurotatoria</taxon>
        <taxon>Bdelloidea</taxon>
        <taxon>Philodinida</taxon>
        <taxon>Philodinidae</taxon>
        <taxon>Rotaria</taxon>
    </lineage>
</organism>
<name>A0A815Q9U7_9BILA</name>
<reference evidence="3" key="1">
    <citation type="submission" date="2021-02" db="EMBL/GenBank/DDBJ databases">
        <authorList>
            <person name="Nowell W R."/>
        </authorList>
    </citation>
    <scope>NUCLEOTIDE SEQUENCE</scope>
</reference>
<comment type="caution">
    <text evidence="3">The sequence shown here is derived from an EMBL/GenBank/DDBJ whole genome shotgun (WGS) entry which is preliminary data.</text>
</comment>
<feature type="domain" description="N-acetyltransferase" evidence="1">
    <location>
        <begin position="33"/>
        <end position="206"/>
    </location>
</feature>
<dbReference type="Gene3D" id="3.40.630.30">
    <property type="match status" value="1"/>
</dbReference>
<evidence type="ECO:0000259" key="1">
    <source>
        <dbReference type="PROSITE" id="PS51186"/>
    </source>
</evidence>
<dbReference type="Proteomes" id="UP000681967">
    <property type="component" value="Unassembled WGS sequence"/>
</dbReference>
<dbReference type="Proteomes" id="UP000663824">
    <property type="component" value="Unassembled WGS sequence"/>
</dbReference>
<evidence type="ECO:0000313" key="2">
    <source>
        <dbReference type="EMBL" id="CAF1256630.1"/>
    </source>
</evidence>
<evidence type="ECO:0000313" key="7">
    <source>
        <dbReference type="EMBL" id="CAF3969051.1"/>
    </source>
</evidence>
<dbReference type="Pfam" id="PF00583">
    <property type="entry name" value="Acetyltransf_1"/>
    <property type="match status" value="1"/>
</dbReference>
<dbReference type="InterPro" id="IPR000182">
    <property type="entry name" value="GNAT_dom"/>
</dbReference>
<dbReference type="Proteomes" id="UP000676336">
    <property type="component" value="Unassembled WGS sequence"/>
</dbReference>
<dbReference type="Proteomes" id="UP000663855">
    <property type="component" value="Unassembled WGS sequence"/>
</dbReference>
<dbReference type="EMBL" id="CAJNRE010000159">
    <property type="protein sequence ID" value="CAF1922915.1"/>
    <property type="molecule type" value="Genomic_DNA"/>
</dbReference>
<evidence type="ECO:0000313" key="3">
    <source>
        <dbReference type="EMBL" id="CAF1460434.1"/>
    </source>
</evidence>